<evidence type="ECO:0000313" key="3">
    <source>
        <dbReference type="Proteomes" id="UP000315017"/>
    </source>
</evidence>
<feature type="transmembrane region" description="Helical" evidence="1">
    <location>
        <begin position="94"/>
        <end position="113"/>
    </location>
</feature>
<reference evidence="2 3" key="1">
    <citation type="submission" date="2019-02" db="EMBL/GenBank/DDBJ databases">
        <title>Deep-cultivation of Planctomycetes and their phenomic and genomic characterization uncovers novel biology.</title>
        <authorList>
            <person name="Wiegand S."/>
            <person name="Jogler M."/>
            <person name="Boedeker C."/>
            <person name="Pinto D."/>
            <person name="Vollmers J."/>
            <person name="Rivas-Marin E."/>
            <person name="Kohn T."/>
            <person name="Peeters S.H."/>
            <person name="Heuer A."/>
            <person name="Rast P."/>
            <person name="Oberbeckmann S."/>
            <person name="Bunk B."/>
            <person name="Jeske O."/>
            <person name="Meyerdierks A."/>
            <person name="Storesund J.E."/>
            <person name="Kallscheuer N."/>
            <person name="Luecker S."/>
            <person name="Lage O.M."/>
            <person name="Pohl T."/>
            <person name="Merkel B.J."/>
            <person name="Hornburger P."/>
            <person name="Mueller R.-W."/>
            <person name="Bruemmer F."/>
            <person name="Labrenz M."/>
            <person name="Spormann A.M."/>
            <person name="Op den Camp H."/>
            <person name="Overmann J."/>
            <person name="Amann R."/>
            <person name="Jetten M.S.M."/>
            <person name="Mascher T."/>
            <person name="Medema M.H."/>
            <person name="Devos D.P."/>
            <person name="Kaster A.-K."/>
            <person name="Ovreas L."/>
            <person name="Rohde M."/>
            <person name="Galperin M.Y."/>
            <person name="Jogler C."/>
        </authorList>
    </citation>
    <scope>NUCLEOTIDE SEQUENCE [LARGE SCALE GENOMIC DNA]</scope>
    <source>
        <strain evidence="2 3">ETA_A8</strain>
    </source>
</reference>
<keyword evidence="1" id="KW-1133">Transmembrane helix</keyword>
<dbReference type="KEGG" id="aagg:ETAA8_42010"/>
<protein>
    <submittedName>
        <fullName evidence="2">Uncharacterized protein</fullName>
    </submittedName>
</protein>
<gene>
    <name evidence="2" type="ORF">ETAA8_42010</name>
</gene>
<name>A0A517YFU6_9BACT</name>
<accession>A0A517YFU6</accession>
<dbReference type="AlphaFoldDB" id="A0A517YFU6"/>
<proteinExistence type="predicted"/>
<dbReference type="EMBL" id="CP036274">
    <property type="protein sequence ID" value="QDU29094.1"/>
    <property type="molecule type" value="Genomic_DNA"/>
</dbReference>
<keyword evidence="3" id="KW-1185">Reference proteome</keyword>
<evidence type="ECO:0000313" key="2">
    <source>
        <dbReference type="EMBL" id="QDU29094.1"/>
    </source>
</evidence>
<dbReference type="Proteomes" id="UP000315017">
    <property type="component" value="Chromosome"/>
</dbReference>
<keyword evidence="1" id="KW-0812">Transmembrane</keyword>
<evidence type="ECO:0000256" key="1">
    <source>
        <dbReference type="SAM" id="Phobius"/>
    </source>
</evidence>
<organism evidence="2 3">
    <name type="scientific">Anatilimnocola aggregata</name>
    <dbReference type="NCBI Taxonomy" id="2528021"/>
    <lineage>
        <taxon>Bacteria</taxon>
        <taxon>Pseudomonadati</taxon>
        <taxon>Planctomycetota</taxon>
        <taxon>Planctomycetia</taxon>
        <taxon>Pirellulales</taxon>
        <taxon>Pirellulaceae</taxon>
        <taxon>Anatilimnocola</taxon>
    </lineage>
</organism>
<sequence length="114" mass="11575">MELAAIILSLTAIGGLVVAALRICGLPYPPMWLALGHGGAAVTGLAVLAYSASTQDPPWLVLVALAMFVCTAFGGIALFTLFHLRSVALPIPLVLGHGALAIASLVTLLIAVFG</sequence>
<feature type="transmembrane region" description="Helical" evidence="1">
    <location>
        <begin position="59"/>
        <end position="82"/>
    </location>
</feature>
<feature type="transmembrane region" description="Helical" evidence="1">
    <location>
        <begin position="29"/>
        <end position="52"/>
    </location>
</feature>
<keyword evidence="1" id="KW-0472">Membrane</keyword>